<keyword evidence="2" id="KW-0812">Transmembrane</keyword>
<reference evidence="4" key="1">
    <citation type="submission" date="2025-08" db="UniProtKB">
        <authorList>
            <consortium name="RefSeq"/>
        </authorList>
    </citation>
    <scope>IDENTIFICATION</scope>
    <source>
        <strain evidence="4">Aabys</strain>
        <tissue evidence="4">Whole body</tissue>
    </source>
</reference>
<keyword evidence="3" id="KW-1185">Reference proteome</keyword>
<feature type="compositionally biased region" description="Polar residues" evidence="1">
    <location>
        <begin position="358"/>
        <end position="377"/>
    </location>
</feature>
<feature type="region of interest" description="Disordered" evidence="1">
    <location>
        <begin position="329"/>
        <end position="404"/>
    </location>
</feature>
<feature type="compositionally biased region" description="Basic and acidic residues" evidence="1">
    <location>
        <begin position="18"/>
        <end position="35"/>
    </location>
</feature>
<dbReference type="RefSeq" id="XP_058986985.1">
    <property type="nucleotide sequence ID" value="XM_059131002.1"/>
</dbReference>
<feature type="region of interest" description="Disordered" evidence="1">
    <location>
        <begin position="191"/>
        <end position="260"/>
    </location>
</feature>
<name>A0ABM3VMG0_MUSDO</name>
<feature type="compositionally biased region" description="Low complexity" evidence="1">
    <location>
        <begin position="191"/>
        <end position="220"/>
    </location>
</feature>
<feature type="compositionally biased region" description="Polar residues" evidence="1">
    <location>
        <begin position="112"/>
        <end position="124"/>
    </location>
</feature>
<feature type="compositionally biased region" description="Low complexity" evidence="1">
    <location>
        <begin position="993"/>
        <end position="1012"/>
    </location>
</feature>
<dbReference type="Proteomes" id="UP001652621">
    <property type="component" value="Unplaced"/>
</dbReference>
<feature type="transmembrane region" description="Helical" evidence="2">
    <location>
        <begin position="1105"/>
        <end position="1126"/>
    </location>
</feature>
<dbReference type="GeneID" id="101897782"/>
<feature type="compositionally biased region" description="Acidic residues" evidence="1">
    <location>
        <begin position="51"/>
        <end position="60"/>
    </location>
</feature>
<feature type="region of interest" description="Disordered" evidence="1">
    <location>
        <begin position="1"/>
        <end position="169"/>
    </location>
</feature>
<feature type="region of interest" description="Disordered" evidence="1">
    <location>
        <begin position="969"/>
        <end position="1018"/>
    </location>
</feature>
<accession>A0ABM3VMG0</accession>
<evidence type="ECO:0000313" key="3">
    <source>
        <dbReference type="Proteomes" id="UP001652621"/>
    </source>
</evidence>
<feature type="compositionally biased region" description="Polar residues" evidence="1">
    <location>
        <begin position="440"/>
        <end position="454"/>
    </location>
</feature>
<keyword evidence="2" id="KW-0472">Membrane</keyword>
<evidence type="ECO:0000256" key="2">
    <source>
        <dbReference type="SAM" id="Phobius"/>
    </source>
</evidence>
<protein>
    <submittedName>
        <fullName evidence="4">Serine-rich adhesin for platelets</fullName>
    </submittedName>
</protein>
<feature type="compositionally biased region" description="Low complexity" evidence="1">
    <location>
        <begin position="83"/>
        <end position="103"/>
    </location>
</feature>
<feature type="compositionally biased region" description="Low complexity" evidence="1">
    <location>
        <begin position="394"/>
        <end position="404"/>
    </location>
</feature>
<keyword evidence="2" id="KW-1133">Transmembrane helix</keyword>
<feature type="compositionally biased region" description="Low complexity" evidence="1">
    <location>
        <begin position="235"/>
        <end position="260"/>
    </location>
</feature>
<evidence type="ECO:0000256" key="1">
    <source>
        <dbReference type="SAM" id="MobiDB-lite"/>
    </source>
</evidence>
<evidence type="ECO:0000313" key="4">
    <source>
        <dbReference type="RefSeq" id="XP_058986985.1"/>
    </source>
</evidence>
<feature type="compositionally biased region" description="Polar residues" evidence="1">
    <location>
        <begin position="969"/>
        <end position="986"/>
    </location>
</feature>
<feature type="region of interest" description="Disordered" evidence="1">
    <location>
        <begin position="935"/>
        <end position="954"/>
    </location>
</feature>
<feature type="compositionally biased region" description="Basic and acidic residues" evidence="1">
    <location>
        <begin position="61"/>
        <end position="72"/>
    </location>
</feature>
<feature type="region of interest" description="Disordered" evidence="1">
    <location>
        <begin position="432"/>
        <end position="454"/>
    </location>
</feature>
<feature type="compositionally biased region" description="Low complexity" evidence="1">
    <location>
        <begin position="336"/>
        <end position="356"/>
    </location>
</feature>
<gene>
    <name evidence="4" type="primary">LOC101897782</name>
</gene>
<sequence>MPIYHKAPPTVSGSHATSEIDNHTSEAAKVKRTREQAYFNSYDFDAIEVLPYDDEDEEDGEGRHKGNRDGRGHNKSAITTTNSQQHLKSKQQQKPQQQLHSSQTRQHLPPSSAAQASFGYSSSKQPHPQQHPPAAVRGKISSTSDNFIVDKHPPHLSSHGQAKMPGNKHTSSYLQRFGVALFGGINVNPTTNNNNASGHKGGSNHNSASSSLSTTSTSSSFADDDEDDIKHLKVSSSGISSSTSSASSKSRTKASCCSSSSATSSSAAAAAETSMAVDSLDQNIANDTTATAVDINAKEAAAAATPTAASSSDGNFLLPRVMLKYQSTLNAGGGSSNNNSKSMSTPATTTTNSPASVMPSNSGSVTNNLAMAQTLATGSGGGGGNAGRMKKHSTTSSSLSSLGSEEIVEIHREDEDDSSKVAKEFKVMPKLAKTPGRAASHQSHYSTDKSASSGYYSSNVCSTYSLEEHIYSEPTIELKEMAIGHKANLIAGHPSESGKGKMVNEKPLAGNGETLCGQDDDDEASVMRTLDYNRRFRYADHQKPGNEANAAQQQSLCRFNGPQTSSNSSSSKEFKENLRILESSIENLDRHLKSFPRGMIMGSSAAAATAGGVGGGVTDAITHHRGEEKIRASYSHLPTIREGYDATAIGTLKRGWSEDPVTDDSLIDIDLDSFLLDEAGKKDKKQNPKHQQLLPPAKTKALGIDNPTFLSEEQEENHYKCAKYINSCPEDAYRVESDIIAPARSSISEQSVAVSVSDLYPKRYEDQLHFQNTRELLEDVRDKIRLLNLTQEPPSGAQSRRQIQAPTGNHLTLDEYIPKELHTMIGTLKRELELYLQRMNQHSELEIRQLCTGLVKNQNIVKMKNAFERRRSLSDMSDHLSTYETSGLPPISIRQEVTTIKCASDPNFKMKRKSLTEVFPISECYVETLRTFGNGMERQSDPLPPLPGGGSQLQRNLNFHQASIQQFENDTNSNFEKLNNPRTTGSVRKHDNSASGSCCASASSSNSPNDSSDPQDKDSILEWHRKKPSIWEMYYGTNRIQQSLLGGNGKKNGLMVTGNTSSSTPSPMCYPSSRPESDFTLDLPRAEQLRIKMEKEKKFRQRCRVITTFLSLVFFLLTVMVVSLVLTRGKRMFGSMI</sequence>
<proteinExistence type="predicted"/>
<organism evidence="3 4">
    <name type="scientific">Musca domestica</name>
    <name type="common">House fly</name>
    <dbReference type="NCBI Taxonomy" id="7370"/>
    <lineage>
        <taxon>Eukaryota</taxon>
        <taxon>Metazoa</taxon>
        <taxon>Ecdysozoa</taxon>
        <taxon>Arthropoda</taxon>
        <taxon>Hexapoda</taxon>
        <taxon>Insecta</taxon>
        <taxon>Pterygota</taxon>
        <taxon>Neoptera</taxon>
        <taxon>Endopterygota</taxon>
        <taxon>Diptera</taxon>
        <taxon>Brachycera</taxon>
        <taxon>Muscomorpha</taxon>
        <taxon>Muscoidea</taxon>
        <taxon>Muscidae</taxon>
        <taxon>Musca</taxon>
    </lineage>
</organism>